<comment type="caution">
    <text evidence="1">The sequence shown here is derived from an EMBL/GenBank/DDBJ whole genome shotgun (WGS) entry which is preliminary data.</text>
</comment>
<accession>A0A846MFD7</accession>
<protein>
    <submittedName>
        <fullName evidence="1">Uncharacterized protein</fullName>
    </submittedName>
</protein>
<dbReference type="AlphaFoldDB" id="A0A846MFD7"/>
<dbReference type="EMBL" id="JAASRS010000001">
    <property type="protein sequence ID" value="NIK14539.1"/>
    <property type="molecule type" value="Genomic_DNA"/>
</dbReference>
<dbReference type="RefSeq" id="WP_166908856.1">
    <property type="nucleotide sequence ID" value="NZ_JAASRS010000001.1"/>
</dbReference>
<name>A0A846MFD7_9BACL</name>
<dbReference type="Proteomes" id="UP000532769">
    <property type="component" value="Unassembled WGS sequence"/>
</dbReference>
<proteinExistence type="predicted"/>
<sequence length="53" mass="5815">MSIAEESGSGSDGEVFLVVKKQLRFFLSRAQTACHASPHSAPEEAEARVRWLP</sequence>
<evidence type="ECO:0000313" key="2">
    <source>
        <dbReference type="Proteomes" id="UP000532769"/>
    </source>
</evidence>
<gene>
    <name evidence="1" type="ORF">BDD39_001049</name>
</gene>
<evidence type="ECO:0000313" key="1">
    <source>
        <dbReference type="EMBL" id="NIK14539.1"/>
    </source>
</evidence>
<organism evidence="1 2">
    <name type="scientific">Saccharococcus thermophilus</name>
    <dbReference type="NCBI Taxonomy" id="29396"/>
    <lineage>
        <taxon>Bacteria</taxon>
        <taxon>Bacillati</taxon>
        <taxon>Bacillota</taxon>
        <taxon>Bacilli</taxon>
        <taxon>Bacillales</taxon>
        <taxon>Anoxybacillaceae</taxon>
        <taxon>Saccharococcus</taxon>
    </lineage>
</organism>
<keyword evidence="2" id="KW-1185">Reference proteome</keyword>
<reference evidence="1 2" key="1">
    <citation type="submission" date="2020-03" db="EMBL/GenBank/DDBJ databases">
        <title>Genomic Encyclopedia of Archaeal and Bacterial Type Strains, Phase II (KMG-II): from individual species to whole genera.</title>
        <authorList>
            <person name="Goeker M."/>
        </authorList>
    </citation>
    <scope>NUCLEOTIDE SEQUENCE [LARGE SCALE GENOMIC DNA]</scope>
    <source>
        <strain evidence="1 2">DSM 4749</strain>
    </source>
</reference>